<dbReference type="InterPro" id="IPR003594">
    <property type="entry name" value="HATPase_dom"/>
</dbReference>
<evidence type="ECO:0000313" key="5">
    <source>
        <dbReference type="Proteomes" id="UP001500305"/>
    </source>
</evidence>
<dbReference type="EMBL" id="BAAATR010000029">
    <property type="protein sequence ID" value="GAA2263734.1"/>
    <property type="molecule type" value="Genomic_DNA"/>
</dbReference>
<feature type="region of interest" description="Disordered" evidence="1">
    <location>
        <begin position="462"/>
        <end position="488"/>
    </location>
</feature>
<evidence type="ECO:0000259" key="3">
    <source>
        <dbReference type="Pfam" id="PF21180"/>
    </source>
</evidence>
<dbReference type="InterPro" id="IPR036890">
    <property type="entry name" value="HATPase_C_sf"/>
</dbReference>
<dbReference type="Gene3D" id="3.40.1360.10">
    <property type="match status" value="1"/>
</dbReference>
<dbReference type="RefSeq" id="WP_344639227.1">
    <property type="nucleotide sequence ID" value="NZ_BAAATR010000029.1"/>
</dbReference>
<name>A0ABN3ENA0_9ACTN</name>
<evidence type="ECO:0000256" key="1">
    <source>
        <dbReference type="SAM" id="MobiDB-lite"/>
    </source>
</evidence>
<dbReference type="SUPFAM" id="SSF56726">
    <property type="entry name" value="DNA topoisomerase IV, alpha subunit"/>
    <property type="match status" value="1"/>
</dbReference>
<dbReference type="Pfam" id="PF02518">
    <property type="entry name" value="HATPase_c"/>
    <property type="match status" value="1"/>
</dbReference>
<dbReference type="Proteomes" id="UP001500305">
    <property type="component" value="Unassembled WGS sequence"/>
</dbReference>
<evidence type="ECO:0000313" key="4">
    <source>
        <dbReference type="EMBL" id="GAA2263734.1"/>
    </source>
</evidence>
<sequence length="880" mass="95337">MSSTPVVQRTVFSTSRSAEFLDGQALQSQTGQPRGRFGDVVIKELLDNALDAAETASPGPEIGLAVTWADRVARVCVTDNGPGIPGKVVERILDFTRNVSDKATLRSPTRGMQGNAFKTLLGIPYALGVTEPVVVEALGVRHEIGVSADPLGEVAIRHTQTPSSRTIGTSVTVPLPAALVTAEKAAGWLQKFALVNPHARFVDHGQTGRAAGAGIYEPTAQPGWRKPLPTDPTSAHHYDEVAMAKLVFAHIREHQQGGADLTVRAFTNMFAGLTGSAKAKKVAERVPGITHLSGFEERREQVAVLLAAMKEHSKPPTPAYLGQVHRDHYTRVLDQAFGVEETWFVRKQLTDAAGIPWSIEVTVARTKDPGDVCFAVNYSATFGDPLAATRLAGDGFTTTGALTLLSLTDAAPWAGNQSRRAAVVHLVCPVPQFTDKGKTALVVPPEVADACAKALSTATRALAKDKRSKNSAQRREERAAMREANAAAKAAPKVSKKAAVFEVMREAIGQARGAEGLPFSSHTLFYKIRPLALKLLPVGAKLSAQYVEQNLIPDWERQNGPVEGLYREPRGTLHHPHDPDGIRDVRLGTREVREYIPPKWSYNKILVIEKTGLWPPVRESGIAETYDMAVITNEGYGTEACRDLLASMPPGDVQIFVLHDADPYGYNIARTLGEETARMPDHRVEVIDLGLTVDDAIAKGLEAEPDTRDAALPAGIVPGLSDAARDWFTGTPFGWDSKGEPIKWHYQRVELNAFSSPELIAYIEEGLARHHATGKVIPPDGELWSTAHQRLQHRVVAALGEAIDAMFPIDRLVQTVCAGLDTGRITGIGPADLAQLRADRPSLSWEDAVTTLVDDRLRDHPRLADLARQAVAEVQATDRR</sequence>
<accession>A0ABN3ENA0</accession>
<evidence type="ECO:0008006" key="6">
    <source>
        <dbReference type="Google" id="ProtNLM"/>
    </source>
</evidence>
<reference evidence="4 5" key="1">
    <citation type="journal article" date="2019" name="Int. J. Syst. Evol. Microbiol.">
        <title>The Global Catalogue of Microorganisms (GCM) 10K type strain sequencing project: providing services to taxonomists for standard genome sequencing and annotation.</title>
        <authorList>
            <consortium name="The Broad Institute Genomics Platform"/>
            <consortium name="The Broad Institute Genome Sequencing Center for Infectious Disease"/>
            <person name="Wu L."/>
            <person name="Ma J."/>
        </authorList>
    </citation>
    <scope>NUCLEOTIDE SEQUENCE [LARGE SCALE GENOMIC DNA]</scope>
    <source>
        <strain evidence="4 5">JCM 7356</strain>
    </source>
</reference>
<protein>
    <recommendedName>
        <fullName evidence="6">ATP-binding protein</fullName>
    </recommendedName>
</protein>
<keyword evidence="5" id="KW-1185">Reference proteome</keyword>
<gene>
    <name evidence="4" type="ORF">GCM10010430_55400</name>
</gene>
<dbReference type="InterPro" id="IPR034136">
    <property type="entry name" value="TOPRIM_Topo6A/Spo11"/>
</dbReference>
<dbReference type="SUPFAM" id="SSF55874">
    <property type="entry name" value="ATPase domain of HSP90 chaperone/DNA topoisomerase II/histidine kinase"/>
    <property type="match status" value="1"/>
</dbReference>
<proteinExistence type="predicted"/>
<feature type="domain" description="Topoisomerase 6 subunit A/Spo11 TOPRIM" evidence="3">
    <location>
        <begin position="605"/>
        <end position="702"/>
    </location>
</feature>
<dbReference type="Pfam" id="PF21180">
    <property type="entry name" value="TOP6A-Spo11_Toprim"/>
    <property type="match status" value="1"/>
</dbReference>
<comment type="caution">
    <text evidence="4">The sequence shown here is derived from an EMBL/GenBank/DDBJ whole genome shotgun (WGS) entry which is preliminary data.</text>
</comment>
<dbReference type="InterPro" id="IPR036078">
    <property type="entry name" value="Spo11/TopoVI_A_sf"/>
</dbReference>
<organism evidence="4 5">
    <name type="scientific">Kitasatospora cystarginea</name>
    <dbReference type="NCBI Taxonomy" id="58350"/>
    <lineage>
        <taxon>Bacteria</taxon>
        <taxon>Bacillati</taxon>
        <taxon>Actinomycetota</taxon>
        <taxon>Actinomycetes</taxon>
        <taxon>Kitasatosporales</taxon>
        <taxon>Streptomycetaceae</taxon>
        <taxon>Kitasatospora</taxon>
    </lineage>
</organism>
<feature type="domain" description="Histidine kinase/HSP90-like ATPase" evidence="2">
    <location>
        <begin position="41"/>
        <end position="106"/>
    </location>
</feature>
<dbReference type="Gene3D" id="3.30.565.10">
    <property type="entry name" value="Histidine kinase-like ATPase, C-terminal domain"/>
    <property type="match status" value="1"/>
</dbReference>
<evidence type="ECO:0000259" key="2">
    <source>
        <dbReference type="Pfam" id="PF02518"/>
    </source>
</evidence>